<dbReference type="Proteomes" id="UP000324832">
    <property type="component" value="Unassembled WGS sequence"/>
</dbReference>
<dbReference type="Gene3D" id="1.10.238.10">
    <property type="entry name" value="EF-hand"/>
    <property type="match status" value="1"/>
</dbReference>
<dbReference type="AlphaFoldDB" id="A0A5E4PXM7"/>
<accession>A0A5E4PXM7</accession>
<sequence length="182" mass="21080">MLSEFRKKKLLYVFKMFFDVDESGTIEKKDFDDSLNIVAKLQGWDVNDSRFKVGQEVMAQIWNGLSAAADKDNDGKINAEEWIAMWSSHDKASMPEWQQLYCRVIFHIQDYSQDGAVDSDEYVKVHTAFGTDKDQASEAFKKLSDGKPSITWDDFQKRFEEFFMSDDENAPGNYLFASNKFD</sequence>
<evidence type="ECO:0000313" key="4">
    <source>
        <dbReference type="Proteomes" id="UP000324832"/>
    </source>
</evidence>
<dbReference type="InterPro" id="IPR018247">
    <property type="entry name" value="EF_Hand_1_Ca_BS"/>
</dbReference>
<reference evidence="3 4" key="1">
    <citation type="submission" date="2017-07" db="EMBL/GenBank/DDBJ databases">
        <authorList>
            <person name="Talla V."/>
            <person name="Backstrom N."/>
        </authorList>
    </citation>
    <scope>NUCLEOTIDE SEQUENCE [LARGE SCALE GENOMIC DNA]</scope>
</reference>
<dbReference type="InterPro" id="IPR002048">
    <property type="entry name" value="EF_hand_dom"/>
</dbReference>
<dbReference type="PROSITE" id="PS00018">
    <property type="entry name" value="EF_HAND_1"/>
    <property type="match status" value="3"/>
</dbReference>
<protein>
    <recommendedName>
        <fullName evidence="2">EF-hand domain-containing protein</fullName>
    </recommendedName>
</protein>
<name>A0A5E4PXM7_9NEOP</name>
<organism evidence="3 4">
    <name type="scientific">Leptidea sinapis</name>
    <dbReference type="NCBI Taxonomy" id="189913"/>
    <lineage>
        <taxon>Eukaryota</taxon>
        <taxon>Metazoa</taxon>
        <taxon>Ecdysozoa</taxon>
        <taxon>Arthropoda</taxon>
        <taxon>Hexapoda</taxon>
        <taxon>Insecta</taxon>
        <taxon>Pterygota</taxon>
        <taxon>Neoptera</taxon>
        <taxon>Endopterygota</taxon>
        <taxon>Lepidoptera</taxon>
        <taxon>Glossata</taxon>
        <taxon>Ditrysia</taxon>
        <taxon>Papilionoidea</taxon>
        <taxon>Pieridae</taxon>
        <taxon>Dismorphiinae</taxon>
        <taxon>Leptidea</taxon>
    </lineage>
</organism>
<keyword evidence="4" id="KW-1185">Reference proteome</keyword>
<evidence type="ECO:0000313" key="3">
    <source>
        <dbReference type="EMBL" id="VVC89763.1"/>
    </source>
</evidence>
<dbReference type="PROSITE" id="PS50222">
    <property type="entry name" value="EF_HAND_2"/>
    <property type="match status" value="1"/>
</dbReference>
<gene>
    <name evidence="3" type="ORF">LSINAPIS_LOCUS2815</name>
</gene>
<dbReference type="OrthoDB" id="9974725at2759"/>
<feature type="domain" description="EF-hand" evidence="2">
    <location>
        <begin position="67"/>
        <end position="92"/>
    </location>
</feature>
<proteinExistence type="predicted"/>
<dbReference type="SUPFAM" id="SSF47473">
    <property type="entry name" value="EF-hand"/>
    <property type="match status" value="1"/>
</dbReference>
<dbReference type="EMBL" id="FZQP02000626">
    <property type="protein sequence ID" value="VVC89763.1"/>
    <property type="molecule type" value="Genomic_DNA"/>
</dbReference>
<dbReference type="InterPro" id="IPR011992">
    <property type="entry name" value="EF-hand-dom_pair"/>
</dbReference>
<evidence type="ECO:0000259" key="2">
    <source>
        <dbReference type="PROSITE" id="PS50222"/>
    </source>
</evidence>
<evidence type="ECO:0000256" key="1">
    <source>
        <dbReference type="ARBA" id="ARBA00022837"/>
    </source>
</evidence>
<dbReference type="GO" id="GO:0005509">
    <property type="term" value="F:calcium ion binding"/>
    <property type="evidence" value="ECO:0007669"/>
    <property type="project" value="InterPro"/>
</dbReference>
<keyword evidence="1" id="KW-0106">Calcium</keyword>
<dbReference type="Pfam" id="PF13202">
    <property type="entry name" value="EF-hand_5"/>
    <property type="match status" value="1"/>
</dbReference>